<evidence type="ECO:0000256" key="6">
    <source>
        <dbReference type="ARBA" id="ARBA00022692"/>
    </source>
</evidence>
<protein>
    <recommendedName>
        <fullName evidence="10">Xylose transport system permease protein XylH</fullName>
    </recommendedName>
</protein>
<comment type="subcellular location">
    <subcellularLocation>
        <location evidence="1">Cell membrane</location>
        <topology evidence="1">Multi-pass membrane protein</topology>
    </subcellularLocation>
</comment>
<dbReference type="PANTHER" id="PTHR32196">
    <property type="entry name" value="ABC TRANSPORTER PERMEASE PROTEIN YPHD-RELATED-RELATED"/>
    <property type="match status" value="1"/>
</dbReference>
<feature type="transmembrane region" description="Helical" evidence="11">
    <location>
        <begin position="53"/>
        <end position="72"/>
    </location>
</feature>
<evidence type="ECO:0000256" key="7">
    <source>
        <dbReference type="ARBA" id="ARBA00022989"/>
    </source>
</evidence>
<feature type="transmembrane region" description="Helical" evidence="11">
    <location>
        <begin position="210"/>
        <end position="231"/>
    </location>
</feature>
<name>A0A501WB16_9RHOB</name>
<feature type="transmembrane region" description="Helical" evidence="11">
    <location>
        <begin position="170"/>
        <end position="198"/>
    </location>
</feature>
<evidence type="ECO:0000256" key="1">
    <source>
        <dbReference type="ARBA" id="ARBA00004651"/>
    </source>
</evidence>
<reference evidence="12 13" key="1">
    <citation type="submission" date="2019-06" db="EMBL/GenBank/DDBJ databases">
        <title>A novel bacterium of genus Amaricoccus, isolated from marine sediment.</title>
        <authorList>
            <person name="Huang H."/>
            <person name="Mo K."/>
            <person name="Hu Y."/>
        </authorList>
    </citation>
    <scope>NUCLEOTIDE SEQUENCE [LARGE SCALE GENOMIC DNA]</scope>
    <source>
        <strain evidence="12 13">HB172011</strain>
    </source>
</reference>
<feature type="transmembrane region" description="Helical" evidence="11">
    <location>
        <begin position="362"/>
        <end position="382"/>
    </location>
</feature>
<evidence type="ECO:0000313" key="12">
    <source>
        <dbReference type="EMBL" id="TPE45695.1"/>
    </source>
</evidence>
<proteinExistence type="predicted"/>
<dbReference type="AlphaFoldDB" id="A0A501WB16"/>
<evidence type="ECO:0000256" key="8">
    <source>
        <dbReference type="ARBA" id="ARBA00023136"/>
    </source>
</evidence>
<evidence type="ECO:0000256" key="10">
    <source>
        <dbReference type="ARBA" id="ARBA00035686"/>
    </source>
</evidence>
<comment type="function">
    <text evidence="9">Part of the binding-protein-dependent transport system for D-xylose. Probably responsible for the translocation of the substrate across the membrane.</text>
</comment>
<dbReference type="Proteomes" id="UP000319255">
    <property type="component" value="Unassembled WGS sequence"/>
</dbReference>
<dbReference type="GO" id="GO:0005886">
    <property type="term" value="C:plasma membrane"/>
    <property type="evidence" value="ECO:0007669"/>
    <property type="project" value="UniProtKB-SubCell"/>
</dbReference>
<gene>
    <name evidence="12" type="ORF">FJM51_22465</name>
</gene>
<accession>A0A501WB16</accession>
<keyword evidence="13" id="KW-1185">Reference proteome</keyword>
<keyword evidence="4" id="KW-0997">Cell inner membrane</keyword>
<organism evidence="12 13">
    <name type="scientific">Amaricoccus solimangrovi</name>
    <dbReference type="NCBI Taxonomy" id="2589815"/>
    <lineage>
        <taxon>Bacteria</taxon>
        <taxon>Pseudomonadati</taxon>
        <taxon>Pseudomonadota</taxon>
        <taxon>Alphaproteobacteria</taxon>
        <taxon>Rhodobacterales</taxon>
        <taxon>Paracoccaceae</taxon>
        <taxon>Amaricoccus</taxon>
    </lineage>
</organism>
<feature type="transmembrane region" description="Helical" evidence="11">
    <location>
        <begin position="101"/>
        <end position="120"/>
    </location>
</feature>
<dbReference type="CDD" id="cd06579">
    <property type="entry name" value="TM_PBP1_transp_AraH_like"/>
    <property type="match status" value="1"/>
</dbReference>
<keyword evidence="5" id="KW-0762">Sugar transport</keyword>
<dbReference type="Pfam" id="PF02653">
    <property type="entry name" value="BPD_transp_2"/>
    <property type="match status" value="1"/>
</dbReference>
<evidence type="ECO:0000256" key="5">
    <source>
        <dbReference type="ARBA" id="ARBA00022597"/>
    </source>
</evidence>
<dbReference type="InterPro" id="IPR001851">
    <property type="entry name" value="ABC_transp_permease"/>
</dbReference>
<keyword evidence="6 11" id="KW-0812">Transmembrane</keyword>
<keyword evidence="8 11" id="KW-0472">Membrane</keyword>
<dbReference type="EMBL" id="VFRP01000054">
    <property type="protein sequence ID" value="TPE45695.1"/>
    <property type="molecule type" value="Genomic_DNA"/>
</dbReference>
<evidence type="ECO:0000256" key="2">
    <source>
        <dbReference type="ARBA" id="ARBA00022448"/>
    </source>
</evidence>
<evidence type="ECO:0000256" key="9">
    <source>
        <dbReference type="ARBA" id="ARBA00035611"/>
    </source>
</evidence>
<feature type="transmembrane region" description="Helical" evidence="11">
    <location>
        <begin position="21"/>
        <end position="41"/>
    </location>
</feature>
<feature type="transmembrane region" description="Helical" evidence="11">
    <location>
        <begin position="278"/>
        <end position="300"/>
    </location>
</feature>
<dbReference type="OrthoDB" id="9784538at2"/>
<dbReference type="GO" id="GO:0022857">
    <property type="term" value="F:transmembrane transporter activity"/>
    <property type="evidence" value="ECO:0007669"/>
    <property type="project" value="InterPro"/>
</dbReference>
<evidence type="ECO:0000256" key="4">
    <source>
        <dbReference type="ARBA" id="ARBA00022519"/>
    </source>
</evidence>
<evidence type="ECO:0000256" key="11">
    <source>
        <dbReference type="SAM" id="Phobius"/>
    </source>
</evidence>
<keyword evidence="7 11" id="KW-1133">Transmembrane helix</keyword>
<evidence type="ECO:0000313" key="13">
    <source>
        <dbReference type="Proteomes" id="UP000319255"/>
    </source>
</evidence>
<sequence length="387" mass="40867">MESRTMKIGMAPIPFARRVNWQMIIVPLLVLVIALIFNAYSEGVFLSGRNLSILLRHTALLAIMASGVALLMIMSEIDLSIGSAVYLVGVTIATVETSWGFGLGPAIVAGLAVGLMLGLWQGFWVAYVGVPSFIVTLAGLLSFRGVGLYWTNARTVSPMSESHVVLSEAFIPPTLTLVLGTAIFVLAAALIMVAALRGQGRGDQAAFRRGLLRTAFLGALVLACLWVTVSYRGAPTAFLWAFVVSAAMWVLLERSVFGRNAYMIGANRAAARLSGINVPLNIFLGFALMGFLYGVGGLLYTARLNASTANDALFLELDAIAACVIGGVALSGGKGRILAVLGGALLLMSIDNGMSVMGVSSFVQQIVKGLILLIAVTVDIRLRRKAA</sequence>
<dbReference type="PANTHER" id="PTHR32196:SF32">
    <property type="entry name" value="XYLOSE TRANSPORT SYSTEM PERMEASE PROTEIN XYLH"/>
    <property type="match status" value="1"/>
</dbReference>
<keyword evidence="3" id="KW-1003">Cell membrane</keyword>
<comment type="caution">
    <text evidence="12">The sequence shown here is derived from an EMBL/GenBank/DDBJ whole genome shotgun (WGS) entry which is preliminary data.</text>
</comment>
<feature type="transmembrane region" description="Helical" evidence="11">
    <location>
        <begin position="237"/>
        <end position="257"/>
    </location>
</feature>
<evidence type="ECO:0000256" key="3">
    <source>
        <dbReference type="ARBA" id="ARBA00022475"/>
    </source>
</evidence>
<keyword evidence="2" id="KW-0813">Transport</keyword>
<feature type="transmembrane region" description="Helical" evidence="11">
    <location>
        <begin position="127"/>
        <end position="150"/>
    </location>
</feature>
<dbReference type="RefSeq" id="WP_140456342.1">
    <property type="nucleotide sequence ID" value="NZ_VFRP01000054.1"/>
</dbReference>